<evidence type="ECO:0000313" key="5">
    <source>
        <dbReference type="Proteomes" id="UP001590951"/>
    </source>
</evidence>
<evidence type="ECO:0000256" key="1">
    <source>
        <dbReference type="ARBA" id="ARBA00022737"/>
    </source>
</evidence>
<dbReference type="PANTHER" id="PTHR24198:SF165">
    <property type="entry name" value="ANKYRIN REPEAT-CONTAINING PROTEIN-RELATED"/>
    <property type="match status" value="1"/>
</dbReference>
<evidence type="ECO:0000256" key="3">
    <source>
        <dbReference type="PROSITE-ProRule" id="PRU00023"/>
    </source>
</evidence>
<dbReference type="Proteomes" id="UP001590951">
    <property type="component" value="Unassembled WGS sequence"/>
</dbReference>
<keyword evidence="2 3" id="KW-0040">ANK repeat</keyword>
<dbReference type="PROSITE" id="PS50088">
    <property type="entry name" value="ANK_REPEAT"/>
    <property type="match status" value="2"/>
</dbReference>
<dbReference type="SUPFAM" id="SSF48403">
    <property type="entry name" value="Ankyrin repeat"/>
    <property type="match status" value="1"/>
</dbReference>
<accession>A0ABR4BF82</accession>
<name>A0ABR4BF82_9LECA</name>
<dbReference type="InterPro" id="IPR002110">
    <property type="entry name" value="Ankyrin_rpt"/>
</dbReference>
<dbReference type="Gene3D" id="1.25.40.20">
    <property type="entry name" value="Ankyrin repeat-containing domain"/>
    <property type="match status" value="1"/>
</dbReference>
<dbReference type="PANTHER" id="PTHR24198">
    <property type="entry name" value="ANKYRIN REPEAT AND PROTEIN KINASE DOMAIN-CONTAINING PROTEIN"/>
    <property type="match status" value="1"/>
</dbReference>
<comment type="caution">
    <text evidence="4">The sequence shown here is derived from an EMBL/GenBank/DDBJ whole genome shotgun (WGS) entry which is preliminary data.</text>
</comment>
<proteinExistence type="predicted"/>
<evidence type="ECO:0000256" key="2">
    <source>
        <dbReference type="ARBA" id="ARBA00023043"/>
    </source>
</evidence>
<dbReference type="InterPro" id="IPR036770">
    <property type="entry name" value="Ankyrin_rpt-contain_sf"/>
</dbReference>
<evidence type="ECO:0000313" key="4">
    <source>
        <dbReference type="EMBL" id="KAL2056148.1"/>
    </source>
</evidence>
<keyword evidence="5" id="KW-1185">Reference proteome</keyword>
<reference evidence="4 5" key="1">
    <citation type="submission" date="2024-09" db="EMBL/GenBank/DDBJ databases">
        <title>Rethinking Asexuality: The Enigmatic Case of Functional Sexual Genes in Lepraria (Stereocaulaceae).</title>
        <authorList>
            <person name="Doellman M."/>
            <person name="Sun Y."/>
            <person name="Barcenas-Pena A."/>
            <person name="Lumbsch H.T."/>
            <person name="Grewe F."/>
        </authorList>
    </citation>
    <scope>NUCLEOTIDE SEQUENCE [LARGE SCALE GENOMIC DNA]</scope>
    <source>
        <strain evidence="4 5">Grewe 0041</strain>
    </source>
</reference>
<feature type="repeat" description="ANK" evidence="3">
    <location>
        <begin position="28"/>
        <end position="60"/>
    </location>
</feature>
<organism evidence="4 5">
    <name type="scientific">Lepraria finkii</name>
    <dbReference type="NCBI Taxonomy" id="1340010"/>
    <lineage>
        <taxon>Eukaryota</taxon>
        <taxon>Fungi</taxon>
        <taxon>Dikarya</taxon>
        <taxon>Ascomycota</taxon>
        <taxon>Pezizomycotina</taxon>
        <taxon>Lecanoromycetes</taxon>
        <taxon>OSLEUM clade</taxon>
        <taxon>Lecanoromycetidae</taxon>
        <taxon>Lecanorales</taxon>
        <taxon>Lecanorineae</taxon>
        <taxon>Stereocaulaceae</taxon>
        <taxon>Lepraria</taxon>
    </lineage>
</organism>
<feature type="repeat" description="ANK" evidence="3">
    <location>
        <begin position="1"/>
        <end position="27"/>
    </location>
</feature>
<dbReference type="Pfam" id="PF12796">
    <property type="entry name" value="Ank_2"/>
    <property type="match status" value="1"/>
</dbReference>
<dbReference type="SMART" id="SM00248">
    <property type="entry name" value="ANK"/>
    <property type="match status" value="3"/>
</dbReference>
<dbReference type="EMBL" id="JBHFEH010000009">
    <property type="protein sequence ID" value="KAL2056148.1"/>
    <property type="molecule type" value="Genomic_DNA"/>
</dbReference>
<protein>
    <submittedName>
        <fullName evidence="4">Uncharacterized protein</fullName>
    </submittedName>
</protein>
<dbReference type="PROSITE" id="PS50297">
    <property type="entry name" value="ANK_REP_REGION"/>
    <property type="match status" value="1"/>
</dbReference>
<keyword evidence="1" id="KW-0677">Repeat</keyword>
<gene>
    <name evidence="4" type="ORF">ABVK25_003791</name>
</gene>
<sequence length="89" mass="9528">MDAVQMNHATIANLLIKNGADVHAKDGEDGTVLHQAARNGDYGLVKLLLDRGCDAGAVSKFGDTPFLEAVYSNNLKLVDFFFECGVDGQ</sequence>